<sequence>MNGCVPRWSSSIFSKRLLLNVEKSEYEAGKPVSHKRSTCDIFTTLHCLFRHTIDRESAEAGLRKVPQENLNVSGGSRLTEEQEEYREKDELEDEEPPRKKVNRGIANTSGRADNDVDEENGDRNHDDETVIKIGRTSGETAAKRQSKLNFSVSQKSRVSVKATKNGNGKAKQPRRAKYKPENIIDVNGKRVINPRETSPPFNEEGGPIADEGSPVLYLRSLASTWRGPAEEDSNKVVINPDKGV</sequence>
<organism evidence="1 2">
    <name type="scientific">Pluteus cervinus</name>
    <dbReference type="NCBI Taxonomy" id="181527"/>
    <lineage>
        <taxon>Eukaryota</taxon>
        <taxon>Fungi</taxon>
        <taxon>Dikarya</taxon>
        <taxon>Basidiomycota</taxon>
        <taxon>Agaricomycotina</taxon>
        <taxon>Agaricomycetes</taxon>
        <taxon>Agaricomycetidae</taxon>
        <taxon>Agaricales</taxon>
        <taxon>Pluteineae</taxon>
        <taxon>Pluteaceae</taxon>
        <taxon>Pluteus</taxon>
    </lineage>
</organism>
<dbReference type="EMBL" id="ML208302">
    <property type="protein sequence ID" value="TFK71154.1"/>
    <property type="molecule type" value="Genomic_DNA"/>
</dbReference>
<name>A0ACD3AZM8_9AGAR</name>
<reference evidence="1 2" key="1">
    <citation type="journal article" date="2019" name="Nat. Ecol. Evol.">
        <title>Megaphylogeny resolves global patterns of mushroom evolution.</title>
        <authorList>
            <person name="Varga T."/>
            <person name="Krizsan K."/>
            <person name="Foldi C."/>
            <person name="Dima B."/>
            <person name="Sanchez-Garcia M."/>
            <person name="Sanchez-Ramirez S."/>
            <person name="Szollosi G.J."/>
            <person name="Szarkandi J.G."/>
            <person name="Papp V."/>
            <person name="Albert L."/>
            <person name="Andreopoulos W."/>
            <person name="Angelini C."/>
            <person name="Antonin V."/>
            <person name="Barry K.W."/>
            <person name="Bougher N.L."/>
            <person name="Buchanan P."/>
            <person name="Buyck B."/>
            <person name="Bense V."/>
            <person name="Catcheside P."/>
            <person name="Chovatia M."/>
            <person name="Cooper J."/>
            <person name="Damon W."/>
            <person name="Desjardin D."/>
            <person name="Finy P."/>
            <person name="Geml J."/>
            <person name="Haridas S."/>
            <person name="Hughes K."/>
            <person name="Justo A."/>
            <person name="Karasinski D."/>
            <person name="Kautmanova I."/>
            <person name="Kiss B."/>
            <person name="Kocsube S."/>
            <person name="Kotiranta H."/>
            <person name="LaButti K.M."/>
            <person name="Lechner B.E."/>
            <person name="Liimatainen K."/>
            <person name="Lipzen A."/>
            <person name="Lukacs Z."/>
            <person name="Mihaltcheva S."/>
            <person name="Morgado L.N."/>
            <person name="Niskanen T."/>
            <person name="Noordeloos M.E."/>
            <person name="Ohm R.A."/>
            <person name="Ortiz-Santana B."/>
            <person name="Ovrebo C."/>
            <person name="Racz N."/>
            <person name="Riley R."/>
            <person name="Savchenko A."/>
            <person name="Shiryaev A."/>
            <person name="Soop K."/>
            <person name="Spirin V."/>
            <person name="Szebenyi C."/>
            <person name="Tomsovsky M."/>
            <person name="Tulloss R.E."/>
            <person name="Uehling J."/>
            <person name="Grigoriev I.V."/>
            <person name="Vagvolgyi C."/>
            <person name="Papp T."/>
            <person name="Martin F.M."/>
            <person name="Miettinen O."/>
            <person name="Hibbett D.S."/>
            <person name="Nagy L.G."/>
        </authorList>
    </citation>
    <scope>NUCLEOTIDE SEQUENCE [LARGE SCALE GENOMIC DNA]</scope>
    <source>
        <strain evidence="1 2">NL-1719</strain>
    </source>
</reference>
<evidence type="ECO:0000313" key="1">
    <source>
        <dbReference type="EMBL" id="TFK71154.1"/>
    </source>
</evidence>
<gene>
    <name evidence="1" type="ORF">BDN72DRAFT_482457</name>
</gene>
<keyword evidence="2" id="KW-1185">Reference proteome</keyword>
<protein>
    <submittedName>
        <fullName evidence="1">Uncharacterized protein</fullName>
    </submittedName>
</protein>
<dbReference type="Proteomes" id="UP000308600">
    <property type="component" value="Unassembled WGS sequence"/>
</dbReference>
<accession>A0ACD3AZM8</accession>
<proteinExistence type="predicted"/>
<evidence type="ECO:0000313" key="2">
    <source>
        <dbReference type="Proteomes" id="UP000308600"/>
    </source>
</evidence>